<keyword evidence="2" id="KW-0805">Transcription regulation</keyword>
<comment type="similarity">
    <text evidence="1">Belongs to the AfsR/DnrI/RedD regulatory family.</text>
</comment>
<dbReference type="EMBL" id="JACHJQ010000004">
    <property type="protein sequence ID" value="MBB4908166.1"/>
    <property type="molecule type" value="Genomic_DNA"/>
</dbReference>
<dbReference type="PANTHER" id="PTHR35807">
    <property type="entry name" value="TRANSCRIPTIONAL REGULATOR REDD-RELATED"/>
    <property type="match status" value="1"/>
</dbReference>
<dbReference type="SMART" id="SM00382">
    <property type="entry name" value="AAA"/>
    <property type="match status" value="1"/>
</dbReference>
<proteinExistence type="inferred from homology"/>
<dbReference type="InterPro" id="IPR036388">
    <property type="entry name" value="WH-like_DNA-bd_sf"/>
</dbReference>
<dbReference type="PROSITE" id="PS51755">
    <property type="entry name" value="OMPR_PHOB"/>
    <property type="match status" value="1"/>
</dbReference>
<evidence type="ECO:0000313" key="7">
    <source>
        <dbReference type="EMBL" id="MBB4908166.1"/>
    </source>
</evidence>
<dbReference type="GO" id="GO:0003677">
    <property type="term" value="F:DNA binding"/>
    <property type="evidence" value="ECO:0007669"/>
    <property type="project" value="UniProtKB-UniRule"/>
</dbReference>
<evidence type="ECO:0000256" key="4">
    <source>
        <dbReference type="ARBA" id="ARBA00023163"/>
    </source>
</evidence>
<dbReference type="AlphaFoldDB" id="A0A7W7Q6V8"/>
<dbReference type="Gene3D" id="1.25.40.10">
    <property type="entry name" value="Tetratricopeptide repeat domain"/>
    <property type="match status" value="2"/>
</dbReference>
<dbReference type="Pfam" id="PF00486">
    <property type="entry name" value="Trans_reg_C"/>
    <property type="match status" value="1"/>
</dbReference>
<dbReference type="InterPro" id="IPR019734">
    <property type="entry name" value="TPR_rpt"/>
</dbReference>
<dbReference type="GO" id="GO:0043531">
    <property type="term" value="F:ADP binding"/>
    <property type="evidence" value="ECO:0007669"/>
    <property type="project" value="InterPro"/>
</dbReference>
<dbReference type="GO" id="GO:0000160">
    <property type="term" value="P:phosphorelay signal transduction system"/>
    <property type="evidence" value="ECO:0007669"/>
    <property type="project" value="InterPro"/>
</dbReference>
<dbReference type="InterPro" id="IPR001867">
    <property type="entry name" value="OmpR/PhoB-type_DNA-bd"/>
</dbReference>
<feature type="DNA-binding region" description="OmpR/PhoB-type" evidence="5">
    <location>
        <begin position="1"/>
        <end position="92"/>
    </location>
</feature>
<dbReference type="InterPro" id="IPR011990">
    <property type="entry name" value="TPR-like_helical_dom_sf"/>
</dbReference>
<dbReference type="CDD" id="cd15831">
    <property type="entry name" value="BTAD"/>
    <property type="match status" value="1"/>
</dbReference>
<dbReference type="Pfam" id="PF03704">
    <property type="entry name" value="BTAD"/>
    <property type="match status" value="1"/>
</dbReference>
<dbReference type="InterPro" id="IPR027417">
    <property type="entry name" value="P-loop_NTPase"/>
</dbReference>
<dbReference type="SUPFAM" id="SSF48452">
    <property type="entry name" value="TPR-like"/>
    <property type="match status" value="3"/>
</dbReference>
<dbReference type="Pfam" id="PF13401">
    <property type="entry name" value="AAA_22"/>
    <property type="match status" value="1"/>
</dbReference>
<dbReference type="PRINTS" id="PR00364">
    <property type="entry name" value="DISEASERSIST"/>
</dbReference>
<dbReference type="SMART" id="SM00028">
    <property type="entry name" value="TPR"/>
    <property type="match status" value="3"/>
</dbReference>
<dbReference type="InterPro" id="IPR049945">
    <property type="entry name" value="AAA_22"/>
</dbReference>
<protein>
    <submittedName>
        <fullName evidence="7">DNA-binding SARP family transcriptional activator/DNA polymerase III delta prime subunit</fullName>
    </submittedName>
</protein>
<evidence type="ECO:0000256" key="3">
    <source>
        <dbReference type="ARBA" id="ARBA00023125"/>
    </source>
</evidence>
<gene>
    <name evidence="7" type="ORF">FHR82_004408</name>
</gene>
<dbReference type="SUPFAM" id="SSF46894">
    <property type="entry name" value="C-terminal effector domain of the bipartite response regulators"/>
    <property type="match status" value="1"/>
</dbReference>
<evidence type="ECO:0000256" key="1">
    <source>
        <dbReference type="ARBA" id="ARBA00005820"/>
    </source>
</evidence>
<name>A0A7W7Q6V8_9PSEU</name>
<evidence type="ECO:0000313" key="8">
    <source>
        <dbReference type="Proteomes" id="UP000520767"/>
    </source>
</evidence>
<dbReference type="SMART" id="SM01043">
    <property type="entry name" value="BTAD"/>
    <property type="match status" value="1"/>
</dbReference>
<feature type="domain" description="OmpR/PhoB-type" evidence="6">
    <location>
        <begin position="1"/>
        <end position="92"/>
    </location>
</feature>
<evidence type="ECO:0000256" key="5">
    <source>
        <dbReference type="PROSITE-ProRule" id="PRU01091"/>
    </source>
</evidence>
<keyword evidence="4" id="KW-0804">Transcription</keyword>
<accession>A0A7W7Q6V8</accession>
<evidence type="ECO:0000259" key="6">
    <source>
        <dbReference type="PROSITE" id="PS51755"/>
    </source>
</evidence>
<dbReference type="Gene3D" id="1.10.10.10">
    <property type="entry name" value="Winged helix-like DNA-binding domain superfamily/Winged helix DNA-binding domain"/>
    <property type="match status" value="1"/>
</dbReference>
<sequence length="1000" mass="106542">MAVKFCVLGPLQITGHDGRWLRLRGDRQRSLLAMLLFHANERVPTDRLVDALWPDVPPKSYASNLHTYVSRLRDRLGHTLIDHAGPGYRLHVADADLDLLTFRAASESGRAALRDGDAETAARQLRLALDQWRDRPLADLALSALDTEVARLEIERLTVFEDWVEAELAAGRHAELLGELQAAVAANPLRERLVGQLMRALRSAGRQVDALAAYRTARATLVEEAGLEPGAGLRAVHTEILRGDGDDGGAPADEWPIRQLPADIRGFTGRDHVVDELSTLLTGTDGLPVVLTGEPGVGKSTLAVRVARRLQAAFPDGQLYAHLAGATAPRPVDDVLTDLLRSLGVTGPGIPDDVHAKAAVLRSRLADRRVLLVLDDAADPGQVRPLLPGTPSTTVLVTSRRRLSGLLNARRVTVGSLTDDEALDLLATLAGPRVTADQDGARRIAAACGNLPLALRIAGTRLALRPQLRLTTLADRLEDERRRLDELSVSDLQVRAGLELSYAALTEPARGTFRLIGAAAVTNIPAWAITVLQDGAAGEDAVDELVESSLLQPADDDACGEPRYEFHDLVLTFARERLLAEDGEGACDRAAAKLLDAILAVADLLGRDLPKVFPALDPAMDIDEPVPAPQLPADSLARYAADPDGWFAIERPSLVAGIGLLTTIGMYRRAARIFERLARYLWPQGSYADLRTCASAIAEAGRAAGDEQVEVWAEAVHARVLHVRGRYADAVEKYRWCAERLDGDRSALAWVLTNLADCLTGLGVPEEALALTDRAAALSTVDAVAAARSAALNRLGRPAESVHVDTAALAAARQSADPRAEAGALQSLSWSLALTGELDRAATAAQDAVALLRDTTARRALARALRTLGAIHAGRGERASALAAFTECRAIAEEINEVPRVLSSRRAIAASWVGDGRAAEAVAELRACVAEYREMGSTSSTAITLRLLAAAHDAAGSPGAAAEARAEADRTADPRDSNARALTALLMSLTRVPGPSLAAP</sequence>
<dbReference type="PANTHER" id="PTHR35807:SF1">
    <property type="entry name" value="TRANSCRIPTIONAL REGULATOR REDD"/>
    <property type="match status" value="1"/>
</dbReference>
<organism evidence="7 8">
    <name type="scientific">Actinophytocola algeriensis</name>
    <dbReference type="NCBI Taxonomy" id="1768010"/>
    <lineage>
        <taxon>Bacteria</taxon>
        <taxon>Bacillati</taxon>
        <taxon>Actinomycetota</taxon>
        <taxon>Actinomycetes</taxon>
        <taxon>Pseudonocardiales</taxon>
        <taxon>Pseudonocardiaceae</taxon>
    </lineage>
</organism>
<dbReference type="Gene3D" id="3.40.50.300">
    <property type="entry name" value="P-loop containing nucleotide triphosphate hydrolases"/>
    <property type="match status" value="1"/>
</dbReference>
<dbReference type="InterPro" id="IPR051677">
    <property type="entry name" value="AfsR-DnrI-RedD_regulator"/>
</dbReference>
<dbReference type="GO" id="GO:0006355">
    <property type="term" value="P:regulation of DNA-templated transcription"/>
    <property type="evidence" value="ECO:0007669"/>
    <property type="project" value="InterPro"/>
</dbReference>
<dbReference type="InterPro" id="IPR042197">
    <property type="entry name" value="Apaf_helical"/>
</dbReference>
<dbReference type="InterPro" id="IPR005158">
    <property type="entry name" value="BTAD"/>
</dbReference>
<evidence type="ECO:0000256" key="2">
    <source>
        <dbReference type="ARBA" id="ARBA00023015"/>
    </source>
</evidence>
<dbReference type="Proteomes" id="UP000520767">
    <property type="component" value="Unassembled WGS sequence"/>
</dbReference>
<comment type="caution">
    <text evidence="7">The sequence shown here is derived from an EMBL/GenBank/DDBJ whole genome shotgun (WGS) entry which is preliminary data.</text>
</comment>
<dbReference type="InterPro" id="IPR003593">
    <property type="entry name" value="AAA+_ATPase"/>
</dbReference>
<dbReference type="SMART" id="SM00862">
    <property type="entry name" value="Trans_reg_C"/>
    <property type="match status" value="1"/>
</dbReference>
<keyword evidence="3 5" id="KW-0238">DNA-binding</keyword>
<keyword evidence="8" id="KW-1185">Reference proteome</keyword>
<reference evidence="7 8" key="1">
    <citation type="submission" date="2020-08" db="EMBL/GenBank/DDBJ databases">
        <title>Genomic Encyclopedia of Type Strains, Phase III (KMG-III): the genomes of soil and plant-associated and newly described type strains.</title>
        <authorList>
            <person name="Whitman W."/>
        </authorList>
    </citation>
    <scope>NUCLEOTIDE SEQUENCE [LARGE SCALE GENOMIC DNA]</scope>
    <source>
        <strain evidence="7 8">CECT 8960</strain>
    </source>
</reference>
<dbReference type="RefSeq" id="WP_184812269.1">
    <property type="nucleotide sequence ID" value="NZ_JACHJQ010000004.1"/>
</dbReference>
<dbReference type="SUPFAM" id="SSF52540">
    <property type="entry name" value="P-loop containing nucleoside triphosphate hydrolases"/>
    <property type="match status" value="1"/>
</dbReference>
<dbReference type="Gene3D" id="1.10.8.430">
    <property type="entry name" value="Helical domain of apoptotic protease-activating factors"/>
    <property type="match status" value="1"/>
</dbReference>
<dbReference type="InterPro" id="IPR016032">
    <property type="entry name" value="Sig_transdc_resp-reg_C-effctor"/>
</dbReference>